<dbReference type="PROSITE" id="PS50961">
    <property type="entry name" value="HTH_LA"/>
    <property type="match status" value="1"/>
</dbReference>
<feature type="compositionally biased region" description="Basic residues" evidence="4">
    <location>
        <begin position="160"/>
        <end position="169"/>
    </location>
</feature>
<feature type="region of interest" description="Disordered" evidence="4">
    <location>
        <begin position="347"/>
        <end position="417"/>
    </location>
</feature>
<evidence type="ECO:0000256" key="4">
    <source>
        <dbReference type="SAM" id="MobiDB-lite"/>
    </source>
</evidence>
<feature type="compositionally biased region" description="Polar residues" evidence="4">
    <location>
        <begin position="363"/>
        <end position="379"/>
    </location>
</feature>
<feature type="region of interest" description="Disordered" evidence="4">
    <location>
        <begin position="16"/>
        <end position="103"/>
    </location>
</feature>
<dbReference type="InterPro" id="IPR045180">
    <property type="entry name" value="La_dom_prot"/>
</dbReference>
<dbReference type="InterPro" id="IPR006630">
    <property type="entry name" value="La_HTH"/>
</dbReference>
<reference evidence="7" key="1">
    <citation type="submission" date="2022-11" db="UniProtKB">
        <authorList>
            <consortium name="WormBaseParasite"/>
        </authorList>
    </citation>
    <scope>IDENTIFICATION</scope>
</reference>
<feature type="compositionally biased region" description="Basic and acidic residues" evidence="4">
    <location>
        <begin position="66"/>
        <end position="79"/>
    </location>
</feature>
<feature type="region of interest" description="Disordered" evidence="4">
    <location>
        <begin position="725"/>
        <end position="744"/>
    </location>
</feature>
<feature type="region of interest" description="Disordered" evidence="4">
    <location>
        <begin position="1024"/>
        <end position="1046"/>
    </location>
</feature>
<dbReference type="SMART" id="SM00715">
    <property type="entry name" value="LA"/>
    <property type="match status" value="1"/>
</dbReference>
<feature type="region of interest" description="Disordered" evidence="4">
    <location>
        <begin position="669"/>
        <end position="711"/>
    </location>
</feature>
<feature type="region of interest" description="Disordered" evidence="4">
    <location>
        <begin position="771"/>
        <end position="802"/>
    </location>
</feature>
<feature type="compositionally biased region" description="Basic and acidic residues" evidence="4">
    <location>
        <begin position="865"/>
        <end position="881"/>
    </location>
</feature>
<organism evidence="6 7">
    <name type="scientific">Acrobeloides nanus</name>
    <dbReference type="NCBI Taxonomy" id="290746"/>
    <lineage>
        <taxon>Eukaryota</taxon>
        <taxon>Metazoa</taxon>
        <taxon>Ecdysozoa</taxon>
        <taxon>Nematoda</taxon>
        <taxon>Chromadorea</taxon>
        <taxon>Rhabditida</taxon>
        <taxon>Tylenchina</taxon>
        <taxon>Cephalobomorpha</taxon>
        <taxon>Cephaloboidea</taxon>
        <taxon>Cephalobidae</taxon>
        <taxon>Acrobeloides</taxon>
    </lineage>
</organism>
<feature type="compositionally biased region" description="Polar residues" evidence="4">
    <location>
        <begin position="16"/>
        <end position="31"/>
    </location>
</feature>
<dbReference type="Pfam" id="PF21071">
    <property type="entry name" value="LARP1_HEAT"/>
    <property type="match status" value="1"/>
</dbReference>
<feature type="compositionally biased region" description="Polar residues" evidence="4">
    <location>
        <begin position="1037"/>
        <end position="1046"/>
    </location>
</feature>
<dbReference type="InterPro" id="IPR036388">
    <property type="entry name" value="WH-like_DNA-bd_sf"/>
</dbReference>
<evidence type="ECO:0000256" key="2">
    <source>
        <dbReference type="ARBA" id="ARBA00072183"/>
    </source>
</evidence>
<dbReference type="InterPro" id="IPR006607">
    <property type="entry name" value="DM15"/>
</dbReference>
<name>A0A914C445_9BILA</name>
<dbReference type="GO" id="GO:0045727">
    <property type="term" value="P:positive regulation of translation"/>
    <property type="evidence" value="ECO:0007669"/>
    <property type="project" value="TreeGrafter"/>
</dbReference>
<dbReference type="Pfam" id="PF05383">
    <property type="entry name" value="La"/>
    <property type="match status" value="1"/>
</dbReference>
<keyword evidence="6" id="KW-1185">Reference proteome</keyword>
<dbReference type="SMART" id="SM00684">
    <property type="entry name" value="DM15"/>
    <property type="match status" value="3"/>
</dbReference>
<feature type="compositionally biased region" description="Polar residues" evidence="4">
    <location>
        <begin position="347"/>
        <end position="356"/>
    </location>
</feature>
<feature type="compositionally biased region" description="Basic and acidic residues" evidence="4">
    <location>
        <begin position="93"/>
        <end position="103"/>
    </location>
</feature>
<dbReference type="GO" id="GO:0008187">
    <property type="term" value="F:poly-pyrimidine tract binding"/>
    <property type="evidence" value="ECO:0007669"/>
    <property type="project" value="UniProtKB-ARBA"/>
</dbReference>
<dbReference type="PANTHER" id="PTHR22792:SF132">
    <property type="entry name" value="LA-RELATED PROTEIN 1"/>
    <property type="match status" value="1"/>
</dbReference>
<feature type="domain" description="HTH La-type RNA-binding" evidence="5">
    <location>
        <begin position="588"/>
        <end position="680"/>
    </location>
</feature>
<dbReference type="PANTHER" id="PTHR22792">
    <property type="entry name" value="LUPUS LA PROTEIN-RELATED"/>
    <property type="match status" value="1"/>
</dbReference>
<feature type="compositionally biased region" description="Low complexity" evidence="4">
    <location>
        <begin position="316"/>
        <end position="331"/>
    </location>
</feature>
<feature type="compositionally biased region" description="Basic and acidic residues" evidence="4">
    <location>
        <begin position="142"/>
        <end position="153"/>
    </location>
</feature>
<feature type="region of interest" description="Disordered" evidence="4">
    <location>
        <begin position="822"/>
        <end position="881"/>
    </location>
</feature>
<feature type="compositionally biased region" description="Basic and acidic residues" evidence="4">
    <location>
        <begin position="919"/>
        <end position="939"/>
    </location>
</feature>
<feature type="compositionally biased region" description="Polar residues" evidence="4">
    <location>
        <begin position="258"/>
        <end position="268"/>
    </location>
</feature>
<dbReference type="WBParaSite" id="ACRNAN_Path_245.g918.t2">
    <property type="protein sequence ID" value="ACRNAN_Path_245.g918.t2"/>
    <property type="gene ID" value="ACRNAN_Path_245.g918"/>
</dbReference>
<feature type="region of interest" description="Disordered" evidence="4">
    <location>
        <begin position="123"/>
        <end position="212"/>
    </location>
</feature>
<feature type="compositionally biased region" description="Basic and acidic residues" evidence="4">
    <location>
        <begin position="823"/>
        <end position="832"/>
    </location>
</feature>
<proteinExistence type="predicted"/>
<keyword evidence="1 3" id="KW-0694">RNA-binding</keyword>
<feature type="region of interest" description="Disordered" evidence="4">
    <location>
        <begin position="896"/>
        <end position="946"/>
    </location>
</feature>
<evidence type="ECO:0000313" key="6">
    <source>
        <dbReference type="Proteomes" id="UP000887540"/>
    </source>
</evidence>
<dbReference type="Gene3D" id="1.10.10.10">
    <property type="entry name" value="Winged helix-like DNA-binding domain superfamily/Winged helix DNA-binding domain"/>
    <property type="match status" value="1"/>
</dbReference>
<dbReference type="AlphaFoldDB" id="A0A914C445"/>
<dbReference type="Proteomes" id="UP000887540">
    <property type="component" value="Unplaced"/>
</dbReference>
<feature type="region of interest" description="Disordered" evidence="4">
    <location>
        <begin position="984"/>
        <end position="1005"/>
    </location>
</feature>
<feature type="compositionally biased region" description="Polar residues" evidence="4">
    <location>
        <begin position="295"/>
        <end position="315"/>
    </location>
</feature>
<dbReference type="GO" id="GO:0005829">
    <property type="term" value="C:cytosol"/>
    <property type="evidence" value="ECO:0007669"/>
    <property type="project" value="TreeGrafter"/>
</dbReference>
<evidence type="ECO:0000256" key="3">
    <source>
        <dbReference type="PROSITE-ProRule" id="PRU00332"/>
    </source>
</evidence>
<dbReference type="GO" id="GO:0048255">
    <property type="term" value="P:mRNA stabilization"/>
    <property type="evidence" value="ECO:0007669"/>
    <property type="project" value="InterPro"/>
</dbReference>
<feature type="compositionally biased region" description="Polar residues" evidence="4">
    <location>
        <begin position="688"/>
        <end position="697"/>
    </location>
</feature>
<dbReference type="InterPro" id="IPR036390">
    <property type="entry name" value="WH_DNA-bd_sf"/>
</dbReference>
<evidence type="ECO:0000259" key="5">
    <source>
        <dbReference type="PROSITE" id="PS50961"/>
    </source>
</evidence>
<dbReference type="GO" id="GO:0000339">
    <property type="term" value="F:RNA cap binding"/>
    <property type="evidence" value="ECO:0007669"/>
    <property type="project" value="InterPro"/>
</dbReference>
<protein>
    <recommendedName>
        <fullName evidence="2">La-related protein 1</fullName>
    </recommendedName>
</protein>
<feature type="compositionally biased region" description="Basic and acidic residues" evidence="4">
    <location>
        <begin position="896"/>
        <end position="907"/>
    </location>
</feature>
<evidence type="ECO:0000256" key="1">
    <source>
        <dbReference type="ARBA" id="ARBA00022884"/>
    </source>
</evidence>
<dbReference type="SUPFAM" id="SSF46785">
    <property type="entry name" value="Winged helix' DNA-binding domain"/>
    <property type="match status" value="1"/>
</dbReference>
<accession>A0A914C445</accession>
<sequence length="1217" mass="139396">MPRFWNPILAVECPVKQNTNQRHSKTTNFKNQYEDEASETEPPADPTPSAKLEPAPLPVVNPWFKQSDENRSSDVKENETTIDQSNVEEMSYDEEKAQKEHSLKKLHATHSIFDGWPTLEHRVTASTSSSVPDMEPNSEVKGSPKKEQVRDNEQSSPNGKNHRVPKGNWKKYDIDVAYEHANTPNKSSKGKGRKLKESLNSSQPITDDEIEDQDYCYVDDSTNGIYYQHSGSQGWRKIKPSTTETQYASNPLAANTQMTNNQKFPSMPQQQINQQNQSRHYGGRLNDQYRRQNYRPKNNDFSSSNHFVQPPNFRQNSEGNRASNSNSSNRQFNRAYSADYWRKNSVQGQGNWNQENNAKKHSQVPQESQVKQMEPQQQDKNTKAFYQRNDRWQARNPNPNPYAPPKLTPQERRERGPLPDWDEVAEVGTDDCFDYMEMMENQFSQYFAMTAVPPFDPAMGGMDSKLPPNFPNYLQQLQSRMALMFRPPFIMPGPPPPSNLTPATNAAIVSHASVDGSRSGSVASLPSPILSTVGVGVIPEGLISPPGHSIVLPNTITTIPTPMPPGIPARSPVIGAFASSIPAAPLINIDEYKLKDIVRKQIEYYFSSDNLQKDFFLRRKMDNDGYLPLSLIASFPRVRSLTTDLNLICDGLRESEQIELNIDDLKVRPRDNPKQWPIQSVIPPPDPQQNTAHSSEAPSLIGDPQNDNANEVNYNDAYFNAEENKEVPSAIQEQSITSEEDSTLKQNDQIELKLDHKNIESVNTPNKLISEEEAESTEWQEVKTKRKKGKNQSTVTLRRASDAIPKKKVPAADLDFQFDEELESIKPSEKQGKSSYDFNESTEDMSDANVNKLIIVTQTPPPTKRQYDRTGDFSKRSERDRRLIEEMEHGLRRYEEELWSEESKEGTSKVNTMSEEEFNQMKRESIRSQSEEDKNEKRPFSAPVMASNTNPIASVWTKKALERAAANAVPKSPIAKREAREKPMPRFYPVPPRRDSYRNRKPKHEGPVEMSIGWVLGARSRHTSLSLNDEKQKPKTSKTVSSQPSTHPSIVLFQENGFEQQVYTEWHANCLKQRSALGFDIPEMNTLYRFWSFFLRDNFNRNMYSEFRKLAIEDAEAGYRYGIESLFRFYSYGLEKRLRPQLYKDFQEETINDIKRGYLFGLEKFLAFLKYCKISTQLEVHPFIAKELARHRKNEEYLTNSAIAAKREQEEPKKKSH</sequence>
<feature type="compositionally biased region" description="Pro residues" evidence="4">
    <location>
        <begin position="398"/>
        <end position="407"/>
    </location>
</feature>
<dbReference type="GO" id="GO:0010494">
    <property type="term" value="C:cytoplasmic stress granule"/>
    <property type="evidence" value="ECO:0007669"/>
    <property type="project" value="TreeGrafter"/>
</dbReference>
<evidence type="ECO:0000313" key="7">
    <source>
        <dbReference type="WBParaSite" id="ACRNAN_Path_245.g918.t2"/>
    </source>
</evidence>
<feature type="region of interest" description="Disordered" evidence="4">
    <location>
        <begin position="258"/>
        <end position="331"/>
    </location>
</feature>
<dbReference type="FunFam" id="1.10.10.10:FF:000131">
    <property type="entry name" value="la-related protein 1B isoform X2"/>
    <property type="match status" value="1"/>
</dbReference>